<name>A0A191WK15_9MICO</name>
<dbReference type="OrthoDB" id="5122096at2"/>
<dbReference type="AlphaFoldDB" id="A0A191WK15"/>
<dbReference type="EMBL" id="CP013979">
    <property type="protein sequence ID" value="ANJ28503.1"/>
    <property type="molecule type" value="Genomic_DNA"/>
</dbReference>
<evidence type="ECO:0000313" key="2">
    <source>
        <dbReference type="EMBL" id="ANJ28503.1"/>
    </source>
</evidence>
<evidence type="ECO:0000313" key="3">
    <source>
        <dbReference type="Proteomes" id="UP000078437"/>
    </source>
</evidence>
<keyword evidence="3" id="KW-1185">Reference proteome</keyword>
<dbReference type="Proteomes" id="UP000078437">
    <property type="component" value="Chromosome"/>
</dbReference>
<dbReference type="STRING" id="453304.ATC03_19185"/>
<sequence length="74" mass="8654">MTLETTLNEIVELSRAELHIVRKRAEEKTPAREHGNDFHEMQRSADRLDHLAHVLRKLHDEEFGSGWRHASAQD</sequence>
<accession>A0A191WK15</accession>
<dbReference type="KEGG" id="agy:ATC03_19185"/>
<dbReference type="RefSeq" id="WP_067880730.1">
    <property type="nucleotide sequence ID" value="NZ_CP013979.1"/>
</dbReference>
<reference evidence="2 3" key="1">
    <citation type="journal article" date="2016" name="Int. J. Syst. Evol. Microbiol.">
        <title>Agromyces aureus sp. nov., isolated from the rhizosphere of Salix caprea L. grown in a heavy-metal-contaminated soil.</title>
        <authorList>
            <person name="Corretto E."/>
            <person name="Antonielli L."/>
            <person name="Sessitsch A."/>
            <person name="Compant S."/>
            <person name="Gorfer M."/>
            <person name="Kuffner M."/>
            <person name="Brader G."/>
        </authorList>
    </citation>
    <scope>NUCLEOTIDE SEQUENCE [LARGE SCALE GENOMIC DNA]</scope>
    <source>
        <strain evidence="2 3">AR33</strain>
    </source>
</reference>
<protein>
    <submittedName>
        <fullName evidence="2">Uncharacterized protein</fullName>
    </submittedName>
</protein>
<feature type="region of interest" description="Disordered" evidence="1">
    <location>
        <begin position="24"/>
        <end position="43"/>
    </location>
</feature>
<reference evidence="3" key="2">
    <citation type="submission" date="2016-01" db="EMBL/GenBank/DDBJ databases">
        <title>Complete genome sequence of Agromyces aureus AR33T and comparison with related organisms.</title>
        <authorList>
            <person name="Corretto E."/>
            <person name="Antonielli L."/>
            <person name="Sessitsch A."/>
            <person name="Brader G."/>
        </authorList>
    </citation>
    <scope>NUCLEOTIDE SEQUENCE [LARGE SCALE GENOMIC DNA]</scope>
    <source>
        <strain evidence="3">AR33</strain>
    </source>
</reference>
<organism evidence="2 3">
    <name type="scientific">Agromyces aureus</name>
    <dbReference type="NCBI Taxonomy" id="453304"/>
    <lineage>
        <taxon>Bacteria</taxon>
        <taxon>Bacillati</taxon>
        <taxon>Actinomycetota</taxon>
        <taxon>Actinomycetes</taxon>
        <taxon>Micrococcales</taxon>
        <taxon>Microbacteriaceae</taxon>
        <taxon>Agromyces</taxon>
    </lineage>
</organism>
<proteinExistence type="predicted"/>
<gene>
    <name evidence="2" type="ORF">ATC03_19185</name>
</gene>
<evidence type="ECO:0000256" key="1">
    <source>
        <dbReference type="SAM" id="MobiDB-lite"/>
    </source>
</evidence>